<sequence length="301" mass="32766">MSYITNCQYDFFLGKANVVGVGLGYKIKNGFNTCQKCIKVFVITKVSNDQLDFCNRIPSMYNGILTDVSEVGEFKFQLLNKKVRPTIGGYSIGPNVTQYHTNTGSIGCLVRDTHYNYLLSSAHVLSALNRLPVGTSIVQPSLLDMPIQGDQVGELARYVPLKEEGTFSKPTNLIDAAIVKVDPTVPTSPEIAFIGRARGVDTAHLNDAVFKAGRTTEETSGAVTAINVTCTVSILDGTRLKKYLFKNQIMTSKMSQEGDSGAVLVKANKKIIGLLVASCNSGTIYNRIQDVLQTLRVNIVL</sequence>
<dbReference type="AlphaFoldDB" id="A0A0A0HUX6"/>
<evidence type="ECO:0000313" key="3">
    <source>
        <dbReference type="Proteomes" id="UP000030014"/>
    </source>
</evidence>
<evidence type="ECO:0000313" key="2">
    <source>
        <dbReference type="EMBL" id="KGM92999.1"/>
    </source>
</evidence>
<dbReference type="Pfam" id="PF00089">
    <property type="entry name" value="Trypsin"/>
    <property type="match status" value="1"/>
</dbReference>
<gene>
    <name evidence="2" type="ORF">Z955_16390</name>
</gene>
<reference evidence="2 3" key="1">
    <citation type="submission" date="2014-01" db="EMBL/GenBank/DDBJ databases">
        <title>Plasmidome dynamics in the species complex Clostridium novyi sensu lato converts strains of independent lineages into distinctly different pathogens.</title>
        <authorList>
            <person name="Skarin H."/>
            <person name="Segerman B."/>
        </authorList>
    </citation>
    <scope>NUCLEOTIDE SEQUENCE [LARGE SCALE GENOMIC DNA]</scope>
    <source>
        <strain evidence="2 3">DC5</strain>
    </source>
</reference>
<dbReference type="InterPro" id="IPR009003">
    <property type="entry name" value="Peptidase_S1_PA"/>
</dbReference>
<dbReference type="Gene3D" id="2.40.10.10">
    <property type="entry name" value="Trypsin-like serine proteases"/>
    <property type="match status" value="2"/>
</dbReference>
<accession>A0A0A0HUX6</accession>
<dbReference type="EMBL" id="JDRY01000176">
    <property type="protein sequence ID" value="KGM92999.1"/>
    <property type="molecule type" value="Genomic_DNA"/>
</dbReference>
<dbReference type="InterPro" id="IPR001254">
    <property type="entry name" value="Trypsin_dom"/>
</dbReference>
<feature type="domain" description="Peptidase S1" evidence="1">
    <location>
        <begin position="113"/>
        <end position="292"/>
    </location>
</feature>
<comment type="caution">
    <text evidence="2">The sequence shown here is derived from an EMBL/GenBank/DDBJ whole genome shotgun (WGS) entry which is preliminary data.</text>
</comment>
<proteinExistence type="predicted"/>
<dbReference type="GO" id="GO:0004252">
    <property type="term" value="F:serine-type endopeptidase activity"/>
    <property type="evidence" value="ECO:0007669"/>
    <property type="project" value="InterPro"/>
</dbReference>
<dbReference type="SUPFAM" id="SSF50494">
    <property type="entry name" value="Trypsin-like serine proteases"/>
    <property type="match status" value="1"/>
</dbReference>
<name>A0A0A0HUX6_CLOBO</name>
<dbReference type="Proteomes" id="UP000030014">
    <property type="component" value="Unassembled WGS sequence"/>
</dbReference>
<dbReference type="GO" id="GO:0006508">
    <property type="term" value="P:proteolysis"/>
    <property type="evidence" value="ECO:0007669"/>
    <property type="project" value="InterPro"/>
</dbReference>
<organism evidence="2 3">
    <name type="scientific">Clostridium botulinum C/D str. DC5</name>
    <dbReference type="NCBI Taxonomy" id="1443128"/>
    <lineage>
        <taxon>Bacteria</taxon>
        <taxon>Bacillati</taxon>
        <taxon>Bacillota</taxon>
        <taxon>Clostridia</taxon>
        <taxon>Eubacteriales</taxon>
        <taxon>Clostridiaceae</taxon>
        <taxon>Clostridium</taxon>
    </lineage>
</organism>
<evidence type="ECO:0000259" key="1">
    <source>
        <dbReference type="Pfam" id="PF00089"/>
    </source>
</evidence>
<protein>
    <recommendedName>
        <fullName evidence="1">Peptidase S1 domain-containing protein</fullName>
    </recommendedName>
</protein>
<dbReference type="InterPro" id="IPR043504">
    <property type="entry name" value="Peptidase_S1_PA_chymotrypsin"/>
</dbReference>